<proteinExistence type="predicted"/>
<sequence length="478" mass="49039">MLFLVAAFLLPAVFIRHFWRITFELERLARSAATSLITPPPAPAFLDAAHASSPSPLPTVGEVSENFATDFAFGLCGVAAIVACYVLLWGALRLDLYGQIRNGAVRFARSFAHWLSGVASGAVHPAHQLVLAVGFLVTKLFGAVLVLVSAVLWACLLLFLDAPCYTFGDEGSRSPEEPIDSTVGLGTDLAPTTAIDIVTTTTTITLQRDVLAKPAEALPIAPYDAWLVETAAPATAAPAAAGPATPVCAKIMPFATPTAASLAAAQLAAAYIAAKEDTAKWAAAQDAAQRAAAQDAAAQRAADRYTAAHRAVAKRKADAPRLLRLRLSRARMAAVFNKQAAQGPATAAAAATKPAATKPAATPAGRVLACRRRRPTASATAAMPAAASWPAAASTIAAASTTTAMPAAASWPAAASATAAMPAAASWPAAASATAASATAAMPASPPSDDEAPSPWRVASGEVLAKRDIKPLRHRRKP</sequence>
<reference evidence="3 4" key="1">
    <citation type="submission" date="2016-07" db="EMBL/GenBank/DDBJ databases">
        <title>Pervasive Adenine N6-methylation of Active Genes in Fungi.</title>
        <authorList>
            <consortium name="DOE Joint Genome Institute"/>
            <person name="Mondo S.J."/>
            <person name="Dannebaum R.O."/>
            <person name="Kuo R.C."/>
            <person name="Labutti K."/>
            <person name="Haridas S."/>
            <person name="Kuo A."/>
            <person name="Salamov A."/>
            <person name="Ahrendt S.R."/>
            <person name="Lipzen A."/>
            <person name="Sullivan W."/>
            <person name="Andreopoulos W.B."/>
            <person name="Clum A."/>
            <person name="Lindquist E."/>
            <person name="Daum C."/>
            <person name="Ramamoorthy G.K."/>
            <person name="Gryganskyi A."/>
            <person name="Culley D."/>
            <person name="Magnuson J.K."/>
            <person name="James T.Y."/>
            <person name="O'Malley M.A."/>
            <person name="Stajich J.E."/>
            <person name="Spatafora J.W."/>
            <person name="Visel A."/>
            <person name="Grigoriev I.V."/>
        </authorList>
    </citation>
    <scope>NUCLEOTIDE SEQUENCE [LARGE SCALE GENOMIC DNA]</scope>
    <source>
        <strain evidence="3 4">NRRL 3301</strain>
    </source>
</reference>
<evidence type="ECO:0000256" key="1">
    <source>
        <dbReference type="SAM" id="MobiDB-lite"/>
    </source>
</evidence>
<accession>A0A1X2GUF1</accession>
<dbReference type="PANTHER" id="PTHR45725">
    <property type="entry name" value="FORMIN HOMOLOGY 2 FAMILY MEMBER"/>
    <property type="match status" value="1"/>
</dbReference>
<name>A0A1X2GUF1_9FUNG</name>
<dbReference type="EMBL" id="MCGT01000003">
    <property type="protein sequence ID" value="ORX61654.1"/>
    <property type="molecule type" value="Genomic_DNA"/>
</dbReference>
<feature type="transmembrane region" description="Helical" evidence="2">
    <location>
        <begin position="140"/>
        <end position="160"/>
    </location>
</feature>
<organism evidence="3 4">
    <name type="scientific">Hesseltinella vesiculosa</name>
    <dbReference type="NCBI Taxonomy" id="101127"/>
    <lineage>
        <taxon>Eukaryota</taxon>
        <taxon>Fungi</taxon>
        <taxon>Fungi incertae sedis</taxon>
        <taxon>Mucoromycota</taxon>
        <taxon>Mucoromycotina</taxon>
        <taxon>Mucoromycetes</taxon>
        <taxon>Mucorales</taxon>
        <taxon>Cunninghamellaceae</taxon>
        <taxon>Hesseltinella</taxon>
    </lineage>
</organism>
<dbReference type="Proteomes" id="UP000242146">
    <property type="component" value="Unassembled WGS sequence"/>
</dbReference>
<keyword evidence="2" id="KW-0472">Membrane</keyword>
<dbReference type="PANTHER" id="PTHR45725:SF18">
    <property type="entry name" value="ORC1-LIKE AAA ATPASE DOMAIN-CONTAINING PROTEIN"/>
    <property type="match status" value="1"/>
</dbReference>
<evidence type="ECO:0000313" key="4">
    <source>
        <dbReference type="Proteomes" id="UP000242146"/>
    </source>
</evidence>
<evidence type="ECO:0000256" key="2">
    <source>
        <dbReference type="SAM" id="Phobius"/>
    </source>
</evidence>
<comment type="caution">
    <text evidence="3">The sequence shown here is derived from an EMBL/GenBank/DDBJ whole genome shotgun (WGS) entry which is preliminary data.</text>
</comment>
<keyword evidence="2" id="KW-1133">Transmembrane helix</keyword>
<feature type="region of interest" description="Disordered" evidence="1">
    <location>
        <begin position="435"/>
        <end position="478"/>
    </location>
</feature>
<evidence type="ECO:0000313" key="3">
    <source>
        <dbReference type="EMBL" id="ORX61654.1"/>
    </source>
</evidence>
<keyword evidence="2" id="KW-0812">Transmembrane</keyword>
<dbReference type="AlphaFoldDB" id="A0A1X2GUF1"/>
<dbReference type="InterPro" id="IPR051425">
    <property type="entry name" value="Formin_Homology"/>
</dbReference>
<gene>
    <name evidence="3" type="ORF">DM01DRAFT_1380501</name>
</gene>
<keyword evidence="4" id="KW-1185">Reference proteome</keyword>
<feature type="transmembrane region" description="Helical" evidence="2">
    <location>
        <begin position="71"/>
        <end position="92"/>
    </location>
</feature>
<protein>
    <submittedName>
        <fullName evidence="3">Uncharacterized protein</fullName>
    </submittedName>
</protein>